<feature type="region of interest" description="Disordered" evidence="1">
    <location>
        <begin position="565"/>
        <end position="598"/>
    </location>
</feature>
<feature type="region of interest" description="Disordered" evidence="1">
    <location>
        <begin position="1"/>
        <end position="30"/>
    </location>
</feature>
<sequence length="1149" mass="131029">MDRINQQLAEPNERRVYTEGPSNLAEDDDDQLDMLDQDETFLDELSPEQFQQLMQNPRLAALFANEANGYALGLDNNDDYGDENGDYEYVDLDNLPNDQQQYFLSDDCYYGNLVQNFNNQDKSQQNESQDGHYNVEFNNQSQAHEEYQKQHMVEGEDGELIQCDADSDYCEDLVEIYSLNGNDDDIIRYKGIHLMDKGGSDPDNDPALDKYQCPETGSHFEFLDMCRRLKKLQTRRQIIDKVIEDENRRNLALVQKQKFKDNSQNLSNSTAHQKQQNLPTQQQKEQSQSVQQQSQNNHNQSLQQKSQNQSQSKKTTNLQSEFKENNTNNLILADNHSEKGHENLVAEDKIKGLQLLSQKSETQQNLQNQFSQVQSQKEQLIVAKPKIGRMKDPYINKALPTEVNLATDEGFSNSFNFYGTNENIQIQSNRPQNYEDQFSNDEELIDYLNQKPSTLTQKPKLHQSSKSHNQNFLQAKDKNQICVTEVNENIPKSNISKQKQLEYNNFFSSDAQSVHQRNQNLLPNQLDAKTLQEMDLLSLSQMLIDQQANAQKNAQIQSQQNVYQYNKSTDKIKKRQNSASNNSKSKKRNNSQSLVQNHNKTHSFNQKQNQIQQMLMSFYQNQNPNSRANYSKSIYENKGNSTLRDQVKQGQPMGPKILVGGPYNSTKPKNQVQISQIYTSLGSNQSKLNTTKNGNLSNKRSKVNIKKNPNNNGLQPRGNTLDNRYNQGSNQSQQYKQQISNMISVQAKNNQQNALGSNSTTAAMNSQSASRPGSAVKKLQGSSPHHYMKGSKLASGGASNEYKNLLFYNKQESQGTDKKEKVSAFNKGQTFQNLEKTTTIHKKNNSVSVTKYSSTGRSKMKHINQKQAPSHQEYNSQALDQILNTQLETQTGDYQYSTFHEGLMTSDQQRVHTMNSNKKTNPFLMNTNSSHKNRQKSTSKIATSKSRQKAELFKPMQIQAHIKQSAKLRTKVSGQNISKIDINNVIKKINLKHNTYLTNVNTNVNTNINPSSLSQQSVVKQKQNMISNQQTQHGSTIHSHQNIQSYLAQATKKVLAQQLDQQSQVNKRYSSIKHSGRENNEKIQSRSKGSNKPQRVSSGNGIKSFSKYHFAQPQSQLEANVLINKEGKKKNTFVGSSYEYRSERCETVS</sequence>
<feature type="compositionally biased region" description="Polar residues" evidence="1">
    <location>
        <begin position="1086"/>
        <end position="1102"/>
    </location>
</feature>
<feature type="compositionally biased region" description="Polar residues" evidence="1">
    <location>
        <begin position="707"/>
        <end position="725"/>
    </location>
</feature>
<feature type="compositionally biased region" description="Polar residues" evidence="1">
    <location>
        <begin position="1062"/>
        <end position="1073"/>
    </location>
</feature>
<protein>
    <submittedName>
        <fullName evidence="2">Uncharacterized protein</fullName>
    </submittedName>
</protein>
<feature type="region of interest" description="Disordered" evidence="1">
    <location>
        <begin position="684"/>
        <end position="732"/>
    </location>
</feature>
<evidence type="ECO:0000313" key="3">
    <source>
        <dbReference type="Proteomes" id="UP000039865"/>
    </source>
</evidence>
<organism evidence="2 3">
    <name type="scientific">Stylonychia lemnae</name>
    <name type="common">Ciliate</name>
    <dbReference type="NCBI Taxonomy" id="5949"/>
    <lineage>
        <taxon>Eukaryota</taxon>
        <taxon>Sar</taxon>
        <taxon>Alveolata</taxon>
        <taxon>Ciliophora</taxon>
        <taxon>Intramacronucleata</taxon>
        <taxon>Spirotrichea</taxon>
        <taxon>Stichotrichia</taxon>
        <taxon>Sporadotrichida</taxon>
        <taxon>Oxytrichidae</taxon>
        <taxon>Stylonychinae</taxon>
        <taxon>Stylonychia</taxon>
    </lineage>
</organism>
<dbReference type="OrthoDB" id="10688776at2759"/>
<gene>
    <name evidence="2" type="primary">Contig9141.g9782</name>
    <name evidence="2" type="ORF">STYLEM_13418</name>
</gene>
<feature type="region of interest" description="Disordered" evidence="1">
    <location>
        <begin position="1062"/>
        <end position="1102"/>
    </location>
</feature>
<reference evidence="2 3" key="1">
    <citation type="submission" date="2014-06" db="EMBL/GenBank/DDBJ databases">
        <authorList>
            <person name="Swart Estienne"/>
        </authorList>
    </citation>
    <scope>NUCLEOTIDE SEQUENCE [LARGE SCALE GENOMIC DNA]</scope>
    <source>
        <strain evidence="2 3">130c</strain>
    </source>
</reference>
<feature type="compositionally biased region" description="Polar residues" evidence="1">
    <location>
        <begin position="262"/>
        <end position="272"/>
    </location>
</feature>
<keyword evidence="3" id="KW-1185">Reference proteome</keyword>
<feature type="compositionally biased region" description="Polar residues" evidence="1">
    <location>
        <begin position="755"/>
        <end position="771"/>
    </location>
</feature>
<feature type="region of interest" description="Disordered" evidence="1">
    <location>
        <begin position="256"/>
        <end position="319"/>
    </location>
</feature>
<dbReference type="InParanoid" id="A0A078AT41"/>
<feature type="region of interest" description="Disordered" evidence="1">
    <location>
        <begin position="923"/>
        <end position="949"/>
    </location>
</feature>
<proteinExistence type="predicted"/>
<feature type="compositionally biased region" description="Basic and acidic residues" evidence="1">
    <location>
        <begin position="1075"/>
        <end position="1084"/>
    </location>
</feature>
<feature type="compositionally biased region" description="Low complexity" evidence="1">
    <location>
        <begin position="273"/>
        <end position="314"/>
    </location>
</feature>
<evidence type="ECO:0000256" key="1">
    <source>
        <dbReference type="SAM" id="MobiDB-lite"/>
    </source>
</evidence>
<dbReference type="AlphaFoldDB" id="A0A078AT41"/>
<name>A0A078AT41_STYLE</name>
<evidence type="ECO:0000313" key="2">
    <source>
        <dbReference type="EMBL" id="CDW84357.1"/>
    </source>
</evidence>
<feature type="compositionally biased region" description="Polar residues" evidence="1">
    <location>
        <begin position="684"/>
        <end position="698"/>
    </location>
</feature>
<accession>A0A078AT41</accession>
<feature type="region of interest" description="Disordered" evidence="1">
    <location>
        <begin position="755"/>
        <end position="796"/>
    </location>
</feature>
<dbReference type="EMBL" id="CCKQ01012730">
    <property type="protein sequence ID" value="CDW84357.1"/>
    <property type="molecule type" value="Genomic_DNA"/>
</dbReference>
<dbReference type="Proteomes" id="UP000039865">
    <property type="component" value="Unassembled WGS sequence"/>
</dbReference>